<evidence type="ECO:0000313" key="3">
    <source>
        <dbReference type="Proteomes" id="UP000618051"/>
    </source>
</evidence>
<feature type="non-terminal residue" evidence="1">
    <location>
        <position position="187"/>
    </location>
</feature>
<protein>
    <submittedName>
        <fullName evidence="1">Uncharacterized protein</fullName>
    </submittedName>
</protein>
<reference evidence="2 3" key="2">
    <citation type="journal article" date="2021" name="J. Hered.">
        <title>Feather Gene Expression Elucidates the Developmental Basis of Plumage Iridescence in African Starlings.</title>
        <authorList>
            <person name="Rubenstein D.R."/>
            <person name="Corvelo A."/>
            <person name="MacManes M.D."/>
            <person name="Maia R."/>
            <person name="Narzisi G."/>
            <person name="Rousaki A."/>
            <person name="Vandenabeele P."/>
            <person name="Shawkey M.D."/>
            <person name="Solomon J."/>
        </authorList>
    </citation>
    <scope>NUCLEOTIDE SEQUENCE [LARGE SCALE GENOMIC DNA]</scope>
    <source>
        <strain evidence="2">SS15</strain>
    </source>
</reference>
<dbReference type="AlphaFoldDB" id="A0A835NGY5"/>
<sequence>MTVLGSVPEQLSPQALGVEPKQYTFFTRLSQGYKHSPTLAHHALSQELEKIPKPDNVDILALGVEPKQYTFFTRLSQGYKHSPTLAHHALSQELEKIPKPDNVDILIKMPESRKDLQQALGLKEGGVKSLAIQETENLGSSQDKPASVTDAGEGSFRVVCSVFQLTQGDDVTITCELTAESLIEQLQ</sequence>
<evidence type="ECO:0000313" key="1">
    <source>
        <dbReference type="EMBL" id="KAG0115287.1"/>
    </source>
</evidence>
<comment type="caution">
    <text evidence="1">The sequence shown here is derived from an EMBL/GenBank/DDBJ whole genome shotgun (WGS) entry which is preliminary data.</text>
</comment>
<dbReference type="EMBL" id="JADDUC010000234">
    <property type="protein sequence ID" value="KAG0115287.1"/>
    <property type="molecule type" value="Genomic_DNA"/>
</dbReference>
<dbReference type="EMBL" id="JADDUC020000031">
    <property type="protein sequence ID" value="KAI1230177.1"/>
    <property type="molecule type" value="Genomic_DNA"/>
</dbReference>
<proteinExistence type="predicted"/>
<gene>
    <name evidence="2" type="ORF">IHE44_0010139</name>
    <name evidence="1" type="ORF">IHE44_006494</name>
</gene>
<reference evidence="1" key="1">
    <citation type="submission" date="2020-10" db="EMBL/GenBank/DDBJ databases">
        <title>Feather gene expression reveals the developmental basis of iridescence in African starlings.</title>
        <authorList>
            <person name="Rubenstein D.R."/>
        </authorList>
    </citation>
    <scope>NUCLEOTIDE SEQUENCE</scope>
    <source>
        <strain evidence="1">SS15</strain>
        <tissue evidence="1">Liver</tissue>
    </source>
</reference>
<dbReference type="OrthoDB" id="9950135at2759"/>
<dbReference type="Proteomes" id="UP000618051">
    <property type="component" value="Unassembled WGS sequence"/>
</dbReference>
<evidence type="ECO:0000313" key="2">
    <source>
        <dbReference type="EMBL" id="KAI1230177.1"/>
    </source>
</evidence>
<organism evidence="1">
    <name type="scientific">Lamprotornis superbus</name>
    <dbReference type="NCBI Taxonomy" id="245042"/>
    <lineage>
        <taxon>Eukaryota</taxon>
        <taxon>Metazoa</taxon>
        <taxon>Chordata</taxon>
        <taxon>Craniata</taxon>
        <taxon>Vertebrata</taxon>
        <taxon>Euteleostomi</taxon>
        <taxon>Archelosauria</taxon>
        <taxon>Archosauria</taxon>
        <taxon>Dinosauria</taxon>
        <taxon>Saurischia</taxon>
        <taxon>Theropoda</taxon>
        <taxon>Coelurosauria</taxon>
        <taxon>Aves</taxon>
        <taxon>Neognathae</taxon>
        <taxon>Neoaves</taxon>
        <taxon>Telluraves</taxon>
        <taxon>Australaves</taxon>
        <taxon>Passeriformes</taxon>
        <taxon>Sturnidae</taxon>
        <taxon>Lamprotornis</taxon>
    </lineage>
</organism>
<name>A0A835NGY5_9PASS</name>
<reference evidence="2" key="3">
    <citation type="submission" date="2022-01" db="EMBL/GenBank/DDBJ databases">
        <authorList>
            <person name="Rubenstein D.R."/>
        </authorList>
    </citation>
    <scope>NUCLEOTIDE SEQUENCE</scope>
    <source>
        <strain evidence="2">SS15</strain>
        <tissue evidence="2">Liver</tissue>
    </source>
</reference>
<accession>A0A835NGY5</accession>
<keyword evidence="3" id="KW-1185">Reference proteome</keyword>